<dbReference type="InterPro" id="IPR002547">
    <property type="entry name" value="tRNA-bd_dom"/>
</dbReference>
<keyword evidence="11 13" id="KW-0460">Magnesium</keyword>
<dbReference type="Pfam" id="PF01588">
    <property type="entry name" value="tRNA_bind"/>
    <property type="match status" value="1"/>
</dbReference>
<dbReference type="GeneID" id="93356509"/>
<dbReference type="GO" id="GO:0005524">
    <property type="term" value="F:ATP binding"/>
    <property type="evidence" value="ECO:0007669"/>
    <property type="project" value="UniProtKB-UniRule"/>
</dbReference>
<keyword evidence="5 11" id="KW-0547">Nucleotide-binding</keyword>
<evidence type="ECO:0000259" key="14">
    <source>
        <dbReference type="PROSITE" id="PS50862"/>
    </source>
</evidence>
<dbReference type="OrthoDB" id="9801152at2"/>
<dbReference type="InterPro" id="IPR012340">
    <property type="entry name" value="NA-bd_OB-fold"/>
</dbReference>
<evidence type="ECO:0000256" key="6">
    <source>
        <dbReference type="ARBA" id="ARBA00022840"/>
    </source>
</evidence>
<evidence type="ECO:0000256" key="2">
    <source>
        <dbReference type="ARBA" id="ARBA00022555"/>
    </source>
</evidence>
<dbReference type="GO" id="GO:0005829">
    <property type="term" value="C:cytosol"/>
    <property type="evidence" value="ECO:0007669"/>
    <property type="project" value="TreeGrafter"/>
</dbReference>
<feature type="binding site" evidence="11">
    <location>
        <position position="407"/>
    </location>
    <ligand>
        <name>Mg(2+)</name>
        <dbReference type="ChEBI" id="CHEBI:18420"/>
        <label>1</label>
    </ligand>
</feature>
<evidence type="ECO:0000259" key="15">
    <source>
        <dbReference type="PROSITE" id="PS50886"/>
    </source>
</evidence>
<dbReference type="CDD" id="cd00775">
    <property type="entry name" value="LysRS_core"/>
    <property type="match status" value="1"/>
</dbReference>
<feature type="binding site" evidence="11">
    <location>
        <position position="414"/>
    </location>
    <ligand>
        <name>Mg(2+)</name>
        <dbReference type="ChEBI" id="CHEBI:18420"/>
        <label>2</label>
    </ligand>
</feature>
<comment type="similarity">
    <text evidence="1 11">Belongs to the class-II aminoacyl-tRNA synthetase family.</text>
</comment>
<evidence type="ECO:0000256" key="10">
    <source>
        <dbReference type="ARBA" id="ARBA00048573"/>
    </source>
</evidence>
<dbReference type="GO" id="GO:0000049">
    <property type="term" value="F:tRNA binding"/>
    <property type="evidence" value="ECO:0007669"/>
    <property type="project" value="UniProtKB-UniRule"/>
</dbReference>
<dbReference type="EMBL" id="JACHYA010000008">
    <property type="protein sequence ID" value="MBB3172001.1"/>
    <property type="molecule type" value="Genomic_DNA"/>
</dbReference>
<dbReference type="CDD" id="cd04322">
    <property type="entry name" value="LysRS_N"/>
    <property type="match status" value="1"/>
</dbReference>
<dbReference type="HAMAP" id="MF_00252">
    <property type="entry name" value="Lys_tRNA_synth_class2"/>
    <property type="match status" value="1"/>
</dbReference>
<evidence type="ECO:0000256" key="11">
    <source>
        <dbReference type="HAMAP-Rule" id="MF_00252"/>
    </source>
</evidence>
<dbReference type="SUPFAM" id="SSF55681">
    <property type="entry name" value="Class II aaRS and biotin synthetases"/>
    <property type="match status" value="1"/>
</dbReference>
<evidence type="ECO:0000313" key="18">
    <source>
        <dbReference type="Proteomes" id="UP000309454"/>
    </source>
</evidence>
<keyword evidence="7 12" id="KW-0694">RNA-binding</keyword>
<dbReference type="Pfam" id="PF01336">
    <property type="entry name" value="tRNA_anti-codon"/>
    <property type="match status" value="1"/>
</dbReference>
<dbReference type="Gene3D" id="2.40.50.140">
    <property type="entry name" value="Nucleic acid-binding proteins"/>
    <property type="match status" value="2"/>
</dbReference>
<dbReference type="EC" id="6.1.1.6" evidence="11"/>
<keyword evidence="9 11" id="KW-0030">Aminoacyl-tRNA synthetase</keyword>
<dbReference type="RefSeq" id="WP_123185207.1">
    <property type="nucleotide sequence ID" value="NZ_JACHYA010000008.1"/>
</dbReference>
<dbReference type="Pfam" id="PF00152">
    <property type="entry name" value="tRNA-synt_2"/>
    <property type="match status" value="1"/>
</dbReference>
<dbReference type="InterPro" id="IPR006195">
    <property type="entry name" value="aa-tRNA-synth_II"/>
</dbReference>
<dbReference type="SUPFAM" id="SSF50249">
    <property type="entry name" value="Nucleic acid-binding proteins"/>
    <property type="match status" value="2"/>
</dbReference>
<organism evidence="16 19">
    <name type="scientific">Parvibacter caecicola</name>
    <dbReference type="NCBI Taxonomy" id="747645"/>
    <lineage>
        <taxon>Bacteria</taxon>
        <taxon>Bacillati</taxon>
        <taxon>Actinomycetota</taxon>
        <taxon>Coriobacteriia</taxon>
        <taxon>Coriobacteriales</taxon>
        <taxon>Coriobacteriaceae</taxon>
        <taxon>Parvibacter</taxon>
    </lineage>
</organism>
<evidence type="ECO:0000256" key="3">
    <source>
        <dbReference type="ARBA" id="ARBA00022598"/>
    </source>
</evidence>
<evidence type="ECO:0000313" key="16">
    <source>
        <dbReference type="EMBL" id="MBB3172001.1"/>
    </source>
</evidence>
<comment type="cofactor">
    <cofactor evidence="11 13">
        <name>Mg(2+)</name>
        <dbReference type="ChEBI" id="CHEBI:18420"/>
    </cofactor>
    <text evidence="11 13">Binds 3 Mg(2+) ions per subunit.</text>
</comment>
<evidence type="ECO:0000256" key="9">
    <source>
        <dbReference type="ARBA" id="ARBA00023146"/>
    </source>
</evidence>
<keyword evidence="8 11" id="KW-0648">Protein biosynthesis</keyword>
<dbReference type="GO" id="GO:0004824">
    <property type="term" value="F:lysine-tRNA ligase activity"/>
    <property type="evidence" value="ECO:0007669"/>
    <property type="project" value="UniProtKB-UniRule"/>
</dbReference>
<dbReference type="Proteomes" id="UP000309454">
    <property type="component" value="Unassembled WGS sequence"/>
</dbReference>
<evidence type="ECO:0000256" key="4">
    <source>
        <dbReference type="ARBA" id="ARBA00022723"/>
    </source>
</evidence>
<reference evidence="17 18" key="1">
    <citation type="submission" date="2019-04" db="EMBL/GenBank/DDBJ databases">
        <title>Microbes associate with the intestines of laboratory mice.</title>
        <authorList>
            <person name="Navarre W."/>
            <person name="Wong E."/>
            <person name="Huang K.C."/>
            <person name="Tropini C."/>
            <person name="Ng K."/>
            <person name="Yu B."/>
        </authorList>
    </citation>
    <scope>NUCLEOTIDE SEQUENCE [LARGE SCALE GENOMIC DNA]</scope>
    <source>
        <strain evidence="17 18">NM48_B13</strain>
    </source>
</reference>
<sequence>MSEEIEAVVEDDPIEVRKAKRAAMIAAGRDPYGHSFKRSHTVEQLNQQFAGLEEGESTDKAVAIAGRIMAKRVQGKIAFLELRESGHDIQLFCRINALGEEAFEELKDLDVGDWIAVTGTMMRTKRGQLSVAVDSFELMSKSLRPLPEKFHGLQDKETRYRQRYVDLVMNPEVRTTFERRFKIVSAIRRYMEEQGYYEVETPFLHAIIGGANAKPFITHFNALDRDYYLRIATELPLKRLLVGGFEKVFEIGRQFRNEGMDPYHNPEFTTMEAYEAFGDLDSMMDLTEGCIKAAAQHACGGLQVSYQGVDVDLSGNWRRASMMELASEHAGEEVSFARSREELVAILEKNGGHAEAAWGKGKLISEIFEAVAEEKLVQPTFVIDHPLEISPLAKKHPDNPELTQRFELFILGHEYANAFTELNDPIDQAERFRAQVEAKDMGDDEAMGYDADYIRALEYGMPPAGGVGIGIDRLVMLLTDAPSIRDVLLFPHMKDEAPAGGKAAAPAGGKAAAPAAAATPAASAAPSAIPAPKAPAVDLSKVVIEPLFADEVDFDTFSKSDFRAVKVKECAAVPKSKKLLQFTLDDGTGQDRTILSGIHAYYEPEDLVGRTLIAITNLPPRKMMGIDSCGMIISAVNEVEGEDGQKQEQLNLLMVDDRIPAGAKLY</sequence>
<dbReference type="Gene3D" id="3.30.930.10">
    <property type="entry name" value="Bira Bifunctional Protein, Domain 2"/>
    <property type="match status" value="1"/>
</dbReference>
<evidence type="ECO:0000313" key="19">
    <source>
        <dbReference type="Proteomes" id="UP000530850"/>
    </source>
</evidence>
<keyword evidence="18" id="KW-1185">Reference proteome</keyword>
<dbReference type="Proteomes" id="UP000530850">
    <property type="component" value="Unassembled WGS sequence"/>
</dbReference>
<dbReference type="InterPro" id="IPR004365">
    <property type="entry name" value="NA-bd_OB_tRNA"/>
</dbReference>
<evidence type="ECO:0000256" key="7">
    <source>
        <dbReference type="ARBA" id="ARBA00022884"/>
    </source>
</evidence>
<feature type="binding site" evidence="11">
    <location>
        <position position="414"/>
    </location>
    <ligand>
        <name>Mg(2+)</name>
        <dbReference type="ChEBI" id="CHEBI:18420"/>
        <label>1</label>
    </ligand>
</feature>
<evidence type="ECO:0000256" key="5">
    <source>
        <dbReference type="ARBA" id="ARBA00022741"/>
    </source>
</evidence>
<comment type="caution">
    <text evidence="16">The sequence shown here is derived from an EMBL/GenBank/DDBJ whole genome shotgun (WGS) entry which is preliminary data.</text>
</comment>
<feature type="domain" description="TRNA-binding" evidence="15">
    <location>
        <begin position="556"/>
        <end position="666"/>
    </location>
</feature>
<comment type="subcellular location">
    <subcellularLocation>
        <location evidence="11">Cytoplasm</location>
    </subcellularLocation>
</comment>
<dbReference type="FunFam" id="2.40.50.140:FF:000024">
    <property type="entry name" value="Lysine--tRNA ligase"/>
    <property type="match status" value="1"/>
</dbReference>
<evidence type="ECO:0000313" key="17">
    <source>
        <dbReference type="EMBL" id="TJW11491.1"/>
    </source>
</evidence>
<evidence type="ECO:0000256" key="1">
    <source>
        <dbReference type="ARBA" id="ARBA00008226"/>
    </source>
</evidence>
<dbReference type="AlphaFoldDB" id="A0A3N0AAU0"/>
<dbReference type="InterPro" id="IPR045864">
    <property type="entry name" value="aa-tRNA-synth_II/BPL/LPL"/>
</dbReference>
<keyword evidence="3 11" id="KW-0436">Ligase</keyword>
<dbReference type="PRINTS" id="PR00982">
    <property type="entry name" value="TRNASYNTHLYS"/>
</dbReference>
<dbReference type="NCBIfam" id="NF001756">
    <property type="entry name" value="PRK00484.1"/>
    <property type="match status" value="1"/>
</dbReference>
<dbReference type="PANTHER" id="PTHR42918">
    <property type="entry name" value="LYSYL-TRNA SYNTHETASE"/>
    <property type="match status" value="1"/>
</dbReference>
<dbReference type="PROSITE" id="PS50862">
    <property type="entry name" value="AA_TRNA_LIGASE_II"/>
    <property type="match status" value="1"/>
</dbReference>
<dbReference type="InterPro" id="IPR004364">
    <property type="entry name" value="Aa-tRNA-synt_II"/>
</dbReference>
<dbReference type="NCBIfam" id="TIGR00499">
    <property type="entry name" value="lysS_bact"/>
    <property type="match status" value="1"/>
</dbReference>
<dbReference type="EMBL" id="SSTM01000002">
    <property type="protein sequence ID" value="TJW11491.1"/>
    <property type="molecule type" value="Genomic_DNA"/>
</dbReference>
<accession>A0A3N0AAU0</accession>
<dbReference type="GO" id="GO:0000287">
    <property type="term" value="F:magnesium ion binding"/>
    <property type="evidence" value="ECO:0007669"/>
    <property type="project" value="UniProtKB-UniRule"/>
</dbReference>
<reference evidence="16 19" key="2">
    <citation type="submission" date="2020-08" db="EMBL/GenBank/DDBJ databases">
        <title>Sequencing the genomes of 1000 actinobacteria strains.</title>
        <authorList>
            <person name="Klenk H.-P."/>
        </authorList>
    </citation>
    <scope>NUCLEOTIDE SEQUENCE [LARGE SCALE GENOMIC DNA]</scope>
    <source>
        <strain evidence="16 19">DSM 22242</strain>
    </source>
</reference>
<evidence type="ECO:0000256" key="12">
    <source>
        <dbReference type="PROSITE-ProRule" id="PRU00209"/>
    </source>
</evidence>
<dbReference type="PANTHER" id="PTHR42918:SF15">
    <property type="entry name" value="LYSINE--TRNA LIGASE, CHLOROPLASTIC_MITOCHONDRIAL"/>
    <property type="match status" value="1"/>
</dbReference>
<keyword evidence="4 11" id="KW-0479">Metal-binding</keyword>
<dbReference type="InterPro" id="IPR018149">
    <property type="entry name" value="Lys-tRNA-synth_II_C"/>
</dbReference>
<comment type="subunit">
    <text evidence="11">Homodimer.</text>
</comment>
<dbReference type="InterPro" id="IPR044136">
    <property type="entry name" value="Lys-tRNA-ligase_II_N"/>
</dbReference>
<proteinExistence type="inferred from homology"/>
<evidence type="ECO:0000256" key="13">
    <source>
        <dbReference type="RuleBase" id="RU000336"/>
    </source>
</evidence>
<protein>
    <recommendedName>
        <fullName evidence="11">Lysine--tRNA ligase</fullName>
        <ecNumber evidence="11">6.1.1.6</ecNumber>
    </recommendedName>
    <alternativeName>
        <fullName evidence="11">Lysyl-tRNA synthetase</fullName>
        <shortName evidence="11">LysRS</shortName>
    </alternativeName>
</protein>
<dbReference type="GO" id="GO:0006430">
    <property type="term" value="P:lysyl-tRNA aminoacylation"/>
    <property type="evidence" value="ECO:0007669"/>
    <property type="project" value="UniProtKB-UniRule"/>
</dbReference>
<dbReference type="PROSITE" id="PS50886">
    <property type="entry name" value="TRBD"/>
    <property type="match status" value="1"/>
</dbReference>
<evidence type="ECO:0000256" key="8">
    <source>
        <dbReference type="ARBA" id="ARBA00022917"/>
    </source>
</evidence>
<feature type="domain" description="Aminoacyl-transfer RNA synthetases class-II family profile" evidence="14">
    <location>
        <begin position="182"/>
        <end position="491"/>
    </location>
</feature>
<name>A0A3N0AAU0_9ACTN</name>
<comment type="catalytic activity">
    <reaction evidence="10 11 13">
        <text>tRNA(Lys) + L-lysine + ATP = L-lysyl-tRNA(Lys) + AMP + diphosphate</text>
        <dbReference type="Rhea" id="RHEA:20792"/>
        <dbReference type="Rhea" id="RHEA-COMP:9696"/>
        <dbReference type="Rhea" id="RHEA-COMP:9697"/>
        <dbReference type="ChEBI" id="CHEBI:30616"/>
        <dbReference type="ChEBI" id="CHEBI:32551"/>
        <dbReference type="ChEBI" id="CHEBI:33019"/>
        <dbReference type="ChEBI" id="CHEBI:78442"/>
        <dbReference type="ChEBI" id="CHEBI:78529"/>
        <dbReference type="ChEBI" id="CHEBI:456215"/>
        <dbReference type="EC" id="6.1.1.6"/>
    </reaction>
</comment>
<dbReference type="InterPro" id="IPR002313">
    <property type="entry name" value="Lys-tRNA-ligase_II"/>
</dbReference>
<keyword evidence="2 12" id="KW-0820">tRNA-binding</keyword>
<keyword evidence="11" id="KW-0963">Cytoplasm</keyword>
<gene>
    <name evidence="11 17" type="primary">lysS</name>
    <name evidence="17" type="ORF">E5982_04640</name>
    <name evidence="16" type="ORF">FHR31_001834</name>
</gene>
<keyword evidence="6 11" id="KW-0067">ATP-binding</keyword>